<dbReference type="EMBL" id="AP031322">
    <property type="protein sequence ID" value="BFH72954.1"/>
    <property type="molecule type" value="Genomic_DNA"/>
</dbReference>
<accession>A0AAT9GQI2</accession>
<keyword evidence="4 5" id="KW-0472">Membrane</keyword>
<dbReference type="GO" id="GO:0016020">
    <property type="term" value="C:membrane"/>
    <property type="evidence" value="ECO:0007669"/>
    <property type="project" value="UniProtKB-SubCell"/>
</dbReference>
<keyword evidence="2 5" id="KW-0812">Transmembrane</keyword>
<evidence type="ECO:0000313" key="6">
    <source>
        <dbReference type="EMBL" id="BFH72954.1"/>
    </source>
</evidence>
<dbReference type="Pfam" id="PF03595">
    <property type="entry name" value="SLAC1"/>
    <property type="match status" value="1"/>
</dbReference>
<evidence type="ECO:0000256" key="1">
    <source>
        <dbReference type="ARBA" id="ARBA00004141"/>
    </source>
</evidence>
<dbReference type="AlphaFoldDB" id="A0AAT9GQI2"/>
<feature type="transmembrane region" description="Helical" evidence="5">
    <location>
        <begin position="72"/>
        <end position="94"/>
    </location>
</feature>
<feature type="transmembrane region" description="Helical" evidence="5">
    <location>
        <begin position="212"/>
        <end position="234"/>
    </location>
</feature>
<feature type="transmembrane region" description="Helical" evidence="5">
    <location>
        <begin position="281"/>
        <end position="301"/>
    </location>
</feature>
<dbReference type="GO" id="GO:0055085">
    <property type="term" value="P:transmembrane transport"/>
    <property type="evidence" value="ECO:0007669"/>
    <property type="project" value="InterPro"/>
</dbReference>
<protein>
    <submittedName>
        <fullName evidence="6">Tellurite-resistance/dicarboxylate transporter</fullName>
    </submittedName>
</protein>
<feature type="transmembrane region" description="Helical" evidence="5">
    <location>
        <begin position="175"/>
        <end position="200"/>
    </location>
</feature>
<keyword evidence="3 5" id="KW-1133">Transmembrane helix</keyword>
<dbReference type="GeneID" id="92353830"/>
<reference evidence="6" key="1">
    <citation type="submission" date="2024-03" db="EMBL/GenBank/DDBJ databases">
        <title>Complete genome sequence of Sulfurisphaera javensis strain KD-1.</title>
        <authorList>
            <person name="Sakai H."/>
            <person name="Nur N."/>
            <person name="Suwanto A."/>
            <person name="Kurosawa N."/>
        </authorList>
    </citation>
    <scope>NUCLEOTIDE SEQUENCE</scope>
    <source>
        <strain evidence="6">KD-1</strain>
    </source>
</reference>
<comment type="subcellular location">
    <subcellularLocation>
        <location evidence="1">Membrane</location>
        <topology evidence="1">Multi-pass membrane protein</topology>
    </subcellularLocation>
</comment>
<feature type="transmembrane region" description="Helical" evidence="5">
    <location>
        <begin position="246"/>
        <end position="269"/>
    </location>
</feature>
<evidence type="ECO:0000256" key="3">
    <source>
        <dbReference type="ARBA" id="ARBA00022989"/>
    </source>
</evidence>
<gene>
    <name evidence="6" type="primary">tdt</name>
    <name evidence="6" type="ORF">SJAV_08980</name>
</gene>
<dbReference type="KEGG" id="sjv:SJAV_08980"/>
<dbReference type="InterPro" id="IPR004695">
    <property type="entry name" value="SLAC1/Mae1/Ssu1/TehA"/>
</dbReference>
<feature type="transmembrane region" description="Helical" evidence="5">
    <location>
        <begin position="106"/>
        <end position="127"/>
    </location>
</feature>
<organism evidence="6">
    <name type="scientific">Sulfurisphaera javensis</name>
    <dbReference type="NCBI Taxonomy" id="2049879"/>
    <lineage>
        <taxon>Archaea</taxon>
        <taxon>Thermoproteota</taxon>
        <taxon>Thermoprotei</taxon>
        <taxon>Sulfolobales</taxon>
        <taxon>Sulfolobaceae</taxon>
        <taxon>Sulfurisphaera</taxon>
    </lineage>
</organism>
<feature type="transmembrane region" description="Helical" evidence="5">
    <location>
        <begin position="139"/>
        <end position="160"/>
    </location>
</feature>
<dbReference type="Gene3D" id="1.50.10.150">
    <property type="entry name" value="Voltage-dependent anion channel"/>
    <property type="match status" value="1"/>
</dbReference>
<proteinExistence type="predicted"/>
<dbReference type="RefSeq" id="WP_369611141.1">
    <property type="nucleotide sequence ID" value="NZ_AP031322.1"/>
</dbReference>
<sequence length="340" mass="39192">MRITAEWFPTILGTMVLSLVSWINSILWNNNIFLNIGKVIYFIGLILFFSFLFFWGYGYLKSPKLIKEDFNNITRVAFSAFIGVLLYIFGFFTTVYVNASPLTINFLYYIFLFAYFLVLTVNIIIGYKLYTQNIEQREVSYALLVPSIGISANVILSAPILPPYYPYISKEETEIAYFLMLIAVGITFFQFLFIGTAAFLSHIYIKAYQTSPAVMIPLGAASILSINILTFPSYNDLGLFYFPQKYAITLAIILWGFEIWNFIVALLIAIKNIKKKMPLTVWAYVFPLGIMTFDNFMIYQITSLSVFFISIEIFSIIAIAFYIYALYNTILFLKEKKSLF</sequence>
<evidence type="ECO:0000256" key="2">
    <source>
        <dbReference type="ARBA" id="ARBA00022692"/>
    </source>
</evidence>
<evidence type="ECO:0000256" key="5">
    <source>
        <dbReference type="SAM" id="Phobius"/>
    </source>
</evidence>
<feature type="transmembrane region" description="Helical" evidence="5">
    <location>
        <begin position="39"/>
        <end position="60"/>
    </location>
</feature>
<dbReference type="InterPro" id="IPR038665">
    <property type="entry name" value="Voltage-dep_anion_channel_sf"/>
</dbReference>
<feature type="transmembrane region" description="Helical" evidence="5">
    <location>
        <begin position="307"/>
        <end position="327"/>
    </location>
</feature>
<feature type="transmembrane region" description="Helical" evidence="5">
    <location>
        <begin position="7"/>
        <end position="27"/>
    </location>
</feature>
<name>A0AAT9GQI2_9CREN</name>
<evidence type="ECO:0000256" key="4">
    <source>
        <dbReference type="ARBA" id="ARBA00023136"/>
    </source>
</evidence>